<sequence>MTYVGAINNANLFRSSSVAAQSTTRADSHEQTPSLASELNSGISGGYSHEEKIGRLKDYCSSFHNIMFFLPNSPNYGEQAINSRPISEMVKHLSDMGVEGKRLTILTNEEKKPFRQDVTLAIAVPGGKEFHENEFIKFFATSGGVSKGVEIKNGRVTYPKEMEGCNTNDCEVKDILNNFDPELRLGAFSANPDDGPTLKLSTELKDGERLEVFSFSHGMQEVETASDKLLKLCPELSDKVDFLDLESDKNNISDMMNGKSSLVLSGAVDSRTAIFSTKIEGRNVTEIQMGDKDHGSFRAVYKNAEAVDFPKGVEVGAIYPVKIDEAAISHSSLEEVVKNNLSTLLEQSESHPIGYIYGFHQVPSDSREDLLTGMRAALKEGADGKRAVVLIVGSKDLPNRPEDSIEIQSSDMGCELSKYNEREALTIFTGQLPSDVNNLVMSKSQLVLAEGKGSISICQQHGVRHLILPQAGEGDSLKLMTSYHDGADDLKEASLKLYQNPEQVINKLFWDKDGSAALYDNMCSKQNLLVETLSLMK</sequence>
<dbReference type="EMBL" id="JBDOJC010000001">
    <property type="protein sequence ID" value="MEO2215497.1"/>
    <property type="molecule type" value="Genomic_DNA"/>
</dbReference>
<accession>A0ABV0FA71</accession>
<organism evidence="2 3">
    <name type="scientific">Chromobacterium vaccinii</name>
    <dbReference type="NCBI Taxonomy" id="1108595"/>
    <lineage>
        <taxon>Bacteria</taxon>
        <taxon>Pseudomonadati</taxon>
        <taxon>Pseudomonadota</taxon>
        <taxon>Betaproteobacteria</taxon>
        <taxon>Neisseriales</taxon>
        <taxon>Chromobacteriaceae</taxon>
        <taxon>Chromobacterium</taxon>
    </lineage>
</organism>
<gene>
    <name evidence="2" type="ORF">ABGV49_00250</name>
</gene>
<reference evidence="2 3" key="1">
    <citation type="submission" date="2024-05" db="EMBL/GenBank/DDBJ databases">
        <authorList>
            <person name="De Oliveira J.P."/>
            <person name="Noriler S.A."/>
            <person name="De Oliveira A.G."/>
            <person name="Sipoli D.S."/>
        </authorList>
    </citation>
    <scope>NUCLEOTIDE SEQUENCE [LARGE SCALE GENOMIC DNA]</scope>
    <source>
        <strain evidence="2 3">LABIM189</strain>
    </source>
</reference>
<dbReference type="RefSeq" id="WP_347369293.1">
    <property type="nucleotide sequence ID" value="NZ_JBDOJC010000001.1"/>
</dbReference>
<evidence type="ECO:0000313" key="3">
    <source>
        <dbReference type="Proteomes" id="UP001455709"/>
    </source>
</evidence>
<keyword evidence="3" id="KW-1185">Reference proteome</keyword>
<feature type="region of interest" description="Disordered" evidence="1">
    <location>
        <begin position="21"/>
        <end position="41"/>
    </location>
</feature>
<dbReference type="Proteomes" id="UP001455709">
    <property type="component" value="Unassembled WGS sequence"/>
</dbReference>
<evidence type="ECO:0000256" key="1">
    <source>
        <dbReference type="SAM" id="MobiDB-lite"/>
    </source>
</evidence>
<protein>
    <recommendedName>
        <fullName evidence="4">Glycosyl transferase family 28 C-terminal domain-containing protein</fullName>
    </recommendedName>
</protein>
<evidence type="ECO:0008006" key="4">
    <source>
        <dbReference type="Google" id="ProtNLM"/>
    </source>
</evidence>
<evidence type="ECO:0000313" key="2">
    <source>
        <dbReference type="EMBL" id="MEO2215497.1"/>
    </source>
</evidence>
<name>A0ABV0FA71_9NEIS</name>
<comment type="caution">
    <text evidence="2">The sequence shown here is derived from an EMBL/GenBank/DDBJ whole genome shotgun (WGS) entry which is preliminary data.</text>
</comment>
<proteinExistence type="predicted"/>